<dbReference type="EMBL" id="FNGW01000002">
    <property type="protein sequence ID" value="SDL56781.1"/>
    <property type="molecule type" value="Genomic_DNA"/>
</dbReference>
<dbReference type="STRING" id="1121325.SAMN04515677_102392"/>
<dbReference type="Proteomes" id="UP000199068">
    <property type="component" value="Unassembled WGS sequence"/>
</dbReference>
<accession>A0A1G9L4D7</accession>
<evidence type="ECO:0000313" key="2">
    <source>
        <dbReference type="Proteomes" id="UP000199068"/>
    </source>
</evidence>
<reference evidence="1 2" key="1">
    <citation type="submission" date="2016-10" db="EMBL/GenBank/DDBJ databases">
        <authorList>
            <person name="de Groot N.N."/>
        </authorList>
    </citation>
    <scope>NUCLEOTIDE SEQUENCE [LARGE SCALE GENOMIC DNA]</scope>
    <source>
        <strain evidence="1 2">DSM 797</strain>
    </source>
</reference>
<organism evidence="1 2">
    <name type="scientific">Romboutsia lituseburensis DSM 797</name>
    <dbReference type="NCBI Taxonomy" id="1121325"/>
    <lineage>
        <taxon>Bacteria</taxon>
        <taxon>Bacillati</taxon>
        <taxon>Bacillota</taxon>
        <taxon>Clostridia</taxon>
        <taxon>Peptostreptococcales</taxon>
        <taxon>Peptostreptococcaceae</taxon>
        <taxon>Romboutsia</taxon>
    </lineage>
</organism>
<dbReference type="RefSeq" id="WP_092724465.1">
    <property type="nucleotide sequence ID" value="NZ_FNGW01000002.1"/>
</dbReference>
<sequence>MYNKIYERKEFIIFQVKEGYVVYNTKKSFQEGHTHLKHFEAAKTAVDLVINKKIPKSTDGYYLSSLIRLSDDDKYISKINDLIETREQKGKKSKYYNPGYKLSKRSV</sequence>
<name>A0A1G9L4D7_9FIRM</name>
<dbReference type="AlphaFoldDB" id="A0A1G9L4D7"/>
<gene>
    <name evidence="1" type="ORF">SAMN04515677_102392</name>
</gene>
<evidence type="ECO:0000313" key="1">
    <source>
        <dbReference type="EMBL" id="SDL56781.1"/>
    </source>
</evidence>
<protein>
    <submittedName>
        <fullName evidence="1">Uncharacterized protein</fullName>
    </submittedName>
</protein>
<proteinExistence type="predicted"/>
<keyword evidence="2" id="KW-1185">Reference proteome</keyword>